<dbReference type="InterPro" id="IPR036890">
    <property type="entry name" value="HATPase_C_sf"/>
</dbReference>
<dbReference type="InterPro" id="IPR005467">
    <property type="entry name" value="His_kinase_dom"/>
</dbReference>
<dbReference type="GO" id="GO:0009927">
    <property type="term" value="F:histidine phosphotransfer kinase activity"/>
    <property type="evidence" value="ECO:0007669"/>
    <property type="project" value="TreeGrafter"/>
</dbReference>
<keyword evidence="10" id="KW-0472">Membrane</keyword>
<dbReference type="Pfam" id="PF13492">
    <property type="entry name" value="GAF_3"/>
    <property type="match status" value="1"/>
</dbReference>
<dbReference type="GO" id="GO:0005886">
    <property type="term" value="C:plasma membrane"/>
    <property type="evidence" value="ECO:0007669"/>
    <property type="project" value="TreeGrafter"/>
</dbReference>
<dbReference type="InterPro" id="IPR000700">
    <property type="entry name" value="PAS-assoc_C"/>
</dbReference>
<comment type="caution">
    <text evidence="13">The sequence shown here is derived from an EMBL/GenBank/DDBJ whole genome shotgun (WGS) entry which is preliminary data.</text>
</comment>
<dbReference type="Pfam" id="PF02518">
    <property type="entry name" value="HATPase_c"/>
    <property type="match status" value="1"/>
</dbReference>
<evidence type="ECO:0000256" key="4">
    <source>
        <dbReference type="ARBA" id="ARBA00022553"/>
    </source>
</evidence>
<comment type="catalytic activity">
    <reaction evidence="1">
        <text>ATP + protein L-histidine = ADP + protein N-phospho-L-histidine.</text>
        <dbReference type="EC" id="2.7.13.3"/>
    </reaction>
</comment>
<dbReference type="Gene3D" id="3.30.565.10">
    <property type="entry name" value="Histidine kinase-like ATPase, C-terminal domain"/>
    <property type="match status" value="1"/>
</dbReference>
<evidence type="ECO:0000256" key="1">
    <source>
        <dbReference type="ARBA" id="ARBA00000085"/>
    </source>
</evidence>
<dbReference type="Proteomes" id="UP000544872">
    <property type="component" value="Unassembled WGS sequence"/>
</dbReference>
<keyword evidence="8" id="KW-0067">ATP-binding</keyword>
<dbReference type="EC" id="2.7.13.3" evidence="3"/>
<dbReference type="Gene3D" id="1.10.287.130">
    <property type="match status" value="1"/>
</dbReference>
<reference evidence="13 14" key="1">
    <citation type="submission" date="2020-08" db="EMBL/GenBank/DDBJ databases">
        <title>Genomic Encyclopedia of Type Strains, Phase IV (KMG-IV): sequencing the most valuable type-strain genomes for metagenomic binning, comparative biology and taxonomic classification.</title>
        <authorList>
            <person name="Goeker M."/>
        </authorList>
    </citation>
    <scope>NUCLEOTIDE SEQUENCE [LARGE SCALE GENOMIC DNA]</scope>
    <source>
        <strain evidence="13 14">DSM 11590</strain>
    </source>
</reference>
<keyword evidence="6" id="KW-0547">Nucleotide-binding</keyword>
<name>A0A7W9ZCL9_NOVIT</name>
<dbReference type="InterPro" id="IPR029016">
    <property type="entry name" value="GAF-like_dom_sf"/>
</dbReference>
<evidence type="ECO:0000256" key="6">
    <source>
        <dbReference type="ARBA" id="ARBA00022741"/>
    </source>
</evidence>
<dbReference type="PANTHER" id="PTHR43047">
    <property type="entry name" value="TWO-COMPONENT HISTIDINE PROTEIN KINASE"/>
    <property type="match status" value="1"/>
</dbReference>
<dbReference type="InterPro" id="IPR036097">
    <property type="entry name" value="HisK_dim/P_sf"/>
</dbReference>
<dbReference type="Gene3D" id="3.30.450.40">
    <property type="match status" value="1"/>
</dbReference>
<evidence type="ECO:0000256" key="10">
    <source>
        <dbReference type="ARBA" id="ARBA00023136"/>
    </source>
</evidence>
<dbReference type="SMART" id="SM00086">
    <property type="entry name" value="PAC"/>
    <property type="match status" value="1"/>
</dbReference>
<gene>
    <name evidence="13" type="ORF">FHS48_000281</name>
</gene>
<dbReference type="PANTHER" id="PTHR43047:SF63">
    <property type="entry name" value="HISTIDINE KINASE"/>
    <property type="match status" value="1"/>
</dbReference>
<evidence type="ECO:0000313" key="13">
    <source>
        <dbReference type="EMBL" id="MBB6208900.1"/>
    </source>
</evidence>
<dbReference type="InterPro" id="IPR001610">
    <property type="entry name" value="PAC"/>
</dbReference>
<dbReference type="SUPFAM" id="SSF47384">
    <property type="entry name" value="Homodimeric domain of signal transducing histidine kinase"/>
    <property type="match status" value="1"/>
</dbReference>
<dbReference type="SUPFAM" id="SSF55785">
    <property type="entry name" value="PYP-like sensor domain (PAS domain)"/>
    <property type="match status" value="1"/>
</dbReference>
<feature type="domain" description="Histidine kinase" evidence="11">
    <location>
        <begin position="870"/>
        <end position="1091"/>
    </location>
</feature>
<dbReference type="SUPFAM" id="SSF55874">
    <property type="entry name" value="ATPase domain of HSP90 chaperone/DNA topoisomerase II/histidine kinase"/>
    <property type="match status" value="1"/>
</dbReference>
<dbReference type="SMART" id="SM00387">
    <property type="entry name" value="HATPase_c"/>
    <property type="match status" value="1"/>
</dbReference>
<dbReference type="PROSITE" id="PS50109">
    <property type="entry name" value="HIS_KIN"/>
    <property type="match status" value="1"/>
</dbReference>
<evidence type="ECO:0000256" key="3">
    <source>
        <dbReference type="ARBA" id="ARBA00012438"/>
    </source>
</evidence>
<dbReference type="InterPro" id="IPR004358">
    <property type="entry name" value="Sig_transdc_His_kin-like_C"/>
</dbReference>
<dbReference type="AlphaFoldDB" id="A0A7W9ZCL9"/>
<dbReference type="SMART" id="SM00065">
    <property type="entry name" value="GAF"/>
    <property type="match status" value="1"/>
</dbReference>
<accession>A0A7W9ZCL9</accession>
<dbReference type="SMART" id="SM00388">
    <property type="entry name" value="HisKA"/>
    <property type="match status" value="1"/>
</dbReference>
<evidence type="ECO:0000256" key="2">
    <source>
        <dbReference type="ARBA" id="ARBA00004370"/>
    </source>
</evidence>
<dbReference type="InterPro" id="IPR003594">
    <property type="entry name" value="HATPase_dom"/>
</dbReference>
<dbReference type="InterPro" id="IPR003661">
    <property type="entry name" value="HisK_dim/P_dom"/>
</dbReference>
<dbReference type="InterPro" id="IPR003018">
    <property type="entry name" value="GAF"/>
</dbReference>
<dbReference type="GO" id="GO:0005524">
    <property type="term" value="F:ATP binding"/>
    <property type="evidence" value="ECO:0007669"/>
    <property type="project" value="UniProtKB-KW"/>
</dbReference>
<keyword evidence="9" id="KW-0902">Two-component regulatory system</keyword>
<dbReference type="PRINTS" id="PR00344">
    <property type="entry name" value="BCTRLSENSOR"/>
</dbReference>
<evidence type="ECO:0000313" key="14">
    <source>
        <dbReference type="Proteomes" id="UP000544872"/>
    </source>
</evidence>
<dbReference type="InterPro" id="IPR035965">
    <property type="entry name" value="PAS-like_dom_sf"/>
</dbReference>
<keyword evidence="14" id="KW-1185">Reference proteome</keyword>
<keyword evidence="4" id="KW-0597">Phosphoprotein</keyword>
<dbReference type="CDD" id="cd00082">
    <property type="entry name" value="HisKA"/>
    <property type="match status" value="1"/>
</dbReference>
<evidence type="ECO:0000256" key="9">
    <source>
        <dbReference type="ARBA" id="ARBA00023012"/>
    </source>
</evidence>
<dbReference type="EMBL" id="JACIIX010000001">
    <property type="protein sequence ID" value="MBB6208900.1"/>
    <property type="molecule type" value="Genomic_DNA"/>
</dbReference>
<evidence type="ECO:0000256" key="5">
    <source>
        <dbReference type="ARBA" id="ARBA00022679"/>
    </source>
</evidence>
<evidence type="ECO:0000259" key="11">
    <source>
        <dbReference type="PROSITE" id="PS50109"/>
    </source>
</evidence>
<sequence>MTPFRPRRLLPVLLLLAAIGLTVLAAVAQWQWSQQVRASAARYGEAIAHNAVPRLATVGDRLVAEALKTVPRASDGSPSSLPPALLTETLFHLTHPPVLIDLTAAALVLPDGTVGASTAGNKDSQNDRPRDGQREARIDLLERALSGAIVADLPDRTPLLFGPSAGQSPSVLIMVPLTSGGRTVAVLSLTAEAPALRPVLDGFGPATRASLFLAGALLALLTAAFLRFCARARGTAGQPMACGLPDPHGPRGAPVPIQAPAATALPGLTPPLSPWEILDSQQAMQAVIDGGGACLWANAAYRRFLFPGTARETDSPLSPWPVLLHDHFPGNAAVISRCLALAQGGKAASVELTDERTTGLRFLRLELTPAPVADGVPSGARHHLLLTDITALRQMEADLRVARDRMELEVATRTDQLRDSEQRFRDLATATSDWFWESDEHHRLSWFSLRETTVEALNPHVALGKTRVEIMAAAGNPPELIASHLTVLESQRPFRDLTFFLFDRNNRRRWIRTSGRPFYSDTGTFLGYRGIAIEITEQEESKLRASAAENRLLTAIDSISEGFLLWGEDDRLVLHNRALLDLLPFLADHCHPGLPYTDFLRLLSAALLPETDEFTLSERSALESRWLSQHTSEGYVVRELAFPQERYILETGRRTHDGLTVSVYADFTERKAAEMALSASEADLRTLHRITSAPNRGLDEKLAALLRFGNQRFGMTTAFLMRVEGDQAVFEEVMAPAGSLARGMSMPLAETLCQYAVETLEPIAVPDTLDPFWQAQVAAACGAESENLPVPVRSYIGMRVMVRNTVYGVLGFCADAARPRPFSATDAEIIKLMALWTGAELAHWQVETELRTARDHADAANRTKSEFLANMSHELRTPLNAIIGFSEVMASEMFGPVGSPKYKDYAGSIHESGRHLLDIINDILDVSKIEAGQLVLAEEPVDLEDLLQASLRLVRERAMTGSVSLSLSCGSALPRLYADQRRLKQVLLNLLSNAIKFTLPGGAVTACVDWQREDGLSISVTDTGIGMTEAEITIALTPFRQVDSGLARRQEGTGLGLPLTKALVALHDGILSVHSTPGTGTTVTVWFPPERLIVPAAEVSGTDAAGSVPPAAPVLGKFS</sequence>
<organism evidence="13 14">
    <name type="scientific">Novispirillum itersonii</name>
    <name type="common">Aquaspirillum itersonii</name>
    <dbReference type="NCBI Taxonomy" id="189"/>
    <lineage>
        <taxon>Bacteria</taxon>
        <taxon>Pseudomonadati</taxon>
        <taxon>Pseudomonadota</taxon>
        <taxon>Alphaproteobacteria</taxon>
        <taxon>Rhodospirillales</taxon>
        <taxon>Novispirillaceae</taxon>
        <taxon>Novispirillum</taxon>
    </lineage>
</organism>
<keyword evidence="7 13" id="KW-0418">Kinase</keyword>
<feature type="domain" description="PAC" evidence="12">
    <location>
        <begin position="495"/>
        <end position="547"/>
    </location>
</feature>
<evidence type="ECO:0000259" key="12">
    <source>
        <dbReference type="PROSITE" id="PS50113"/>
    </source>
</evidence>
<dbReference type="Gene3D" id="3.30.450.20">
    <property type="entry name" value="PAS domain"/>
    <property type="match status" value="2"/>
</dbReference>
<dbReference type="GO" id="GO:0000155">
    <property type="term" value="F:phosphorelay sensor kinase activity"/>
    <property type="evidence" value="ECO:0007669"/>
    <property type="project" value="InterPro"/>
</dbReference>
<evidence type="ECO:0000256" key="7">
    <source>
        <dbReference type="ARBA" id="ARBA00022777"/>
    </source>
</evidence>
<comment type="subcellular location">
    <subcellularLocation>
        <location evidence="2">Membrane</location>
    </subcellularLocation>
</comment>
<dbReference type="Pfam" id="PF00512">
    <property type="entry name" value="HisKA"/>
    <property type="match status" value="1"/>
</dbReference>
<keyword evidence="5" id="KW-0808">Transferase</keyword>
<protein>
    <recommendedName>
        <fullName evidence="3">histidine kinase</fullName>
        <ecNumber evidence="3">2.7.13.3</ecNumber>
    </recommendedName>
</protein>
<dbReference type="RefSeq" id="WP_184260489.1">
    <property type="nucleotide sequence ID" value="NZ_JACIIX010000001.1"/>
</dbReference>
<dbReference type="FunFam" id="1.10.287.130:FF:000038">
    <property type="entry name" value="Sensory transduction histidine kinase"/>
    <property type="match status" value="1"/>
</dbReference>
<evidence type="ECO:0000256" key="8">
    <source>
        <dbReference type="ARBA" id="ARBA00022840"/>
    </source>
</evidence>
<proteinExistence type="predicted"/>
<dbReference type="Pfam" id="PF12860">
    <property type="entry name" value="PAS_7"/>
    <property type="match status" value="1"/>
</dbReference>
<dbReference type="SUPFAM" id="SSF55781">
    <property type="entry name" value="GAF domain-like"/>
    <property type="match status" value="1"/>
</dbReference>
<dbReference type="PROSITE" id="PS50113">
    <property type="entry name" value="PAC"/>
    <property type="match status" value="1"/>
</dbReference>